<feature type="non-terminal residue" evidence="6">
    <location>
        <position position="490"/>
    </location>
</feature>
<dbReference type="AlphaFoldDB" id="A0A5J4VTF6"/>
<dbReference type="EMBL" id="SNRW01005045">
    <property type="protein sequence ID" value="KAA6385911.1"/>
    <property type="molecule type" value="Genomic_DNA"/>
</dbReference>
<dbReference type="Pfam" id="PF02816">
    <property type="entry name" value="Alpha_kinase"/>
    <property type="match status" value="1"/>
</dbReference>
<evidence type="ECO:0000259" key="5">
    <source>
        <dbReference type="PROSITE" id="PS51158"/>
    </source>
</evidence>
<dbReference type="InterPro" id="IPR004166">
    <property type="entry name" value="a-kinase_dom"/>
</dbReference>
<name>A0A5J4VTF6_9EUKA</name>
<proteinExistence type="predicted"/>
<sequence length="490" mass="57259">MISEQLTEDFDYHWVLNVDCEWENYFPDAQQIARAIGRCCTSLEDFRDRYIYPKRRLLFLHRIYFAFKNDHKDMRLSVKIANVFFNKCRELLRINKQLRPKGFEEGKNTPNKYEESHELKYLPKGTFKPPMEPPQRRILEFTPWYRDRKRSKKSNDEEVIETERERGRQKEQEEQADADIEHSEKRERQIEIEGGENMYQTDLWGYGAVFSSVGEEEKVIVWKYDVKEKKFVENKLNGKVAARRSQEGFWQLNTIGGGTSAEAPYFMKGPFSKDDELGIAKVRTRTHTLCQFFADRFNTKIGKRKRMTFANTTIVELPDREGKPRFLGVQTNREEILAGKAKDCQLIYRAKGDDLIVQAFQHFLYLNMGNEFVLKSAIGKIETDRINVVIAEACTVDYLKFWAGDYSKRSNNIMMEFVKSHSCMEICDDARVSDETAATNVLDQTESDHNIQLKKERTLKALVEILGEEGQPMAALSECGAQLEKEREVK</sequence>
<evidence type="ECO:0000313" key="6">
    <source>
        <dbReference type="EMBL" id="KAA6385911.1"/>
    </source>
</evidence>
<evidence type="ECO:0000256" key="1">
    <source>
        <dbReference type="ARBA" id="ARBA00022527"/>
    </source>
</evidence>
<dbReference type="Gene3D" id="3.20.200.10">
    <property type="entry name" value="MHCK/EF2 kinase"/>
    <property type="match status" value="1"/>
</dbReference>
<keyword evidence="1" id="KW-0723">Serine/threonine-protein kinase</keyword>
<dbReference type="GO" id="GO:0004674">
    <property type="term" value="F:protein serine/threonine kinase activity"/>
    <property type="evidence" value="ECO:0007669"/>
    <property type="project" value="UniProtKB-KW"/>
</dbReference>
<dbReference type="GO" id="GO:0005524">
    <property type="term" value="F:ATP binding"/>
    <property type="evidence" value="ECO:0007669"/>
    <property type="project" value="InterPro"/>
</dbReference>
<comment type="caution">
    <text evidence="6">The sequence shown here is derived from an EMBL/GenBank/DDBJ whole genome shotgun (WGS) entry which is preliminary data.</text>
</comment>
<dbReference type="PROSITE" id="PS51158">
    <property type="entry name" value="ALPHA_KINASE"/>
    <property type="match status" value="1"/>
</dbReference>
<accession>A0A5J4VTF6</accession>
<feature type="compositionally biased region" description="Basic and acidic residues" evidence="4">
    <location>
        <begin position="153"/>
        <end position="187"/>
    </location>
</feature>
<protein>
    <recommendedName>
        <fullName evidence="5">Alpha-type protein kinase domain-containing protein</fullName>
    </recommendedName>
</protein>
<organism evidence="6 7">
    <name type="scientific">Streblomastix strix</name>
    <dbReference type="NCBI Taxonomy" id="222440"/>
    <lineage>
        <taxon>Eukaryota</taxon>
        <taxon>Metamonada</taxon>
        <taxon>Preaxostyla</taxon>
        <taxon>Oxymonadida</taxon>
        <taxon>Streblomastigidae</taxon>
        <taxon>Streblomastix</taxon>
    </lineage>
</organism>
<feature type="domain" description="Alpha-type protein kinase" evidence="5">
    <location>
        <begin position="223"/>
        <end position="435"/>
    </location>
</feature>
<gene>
    <name evidence="6" type="ORF">EZS28_018561</name>
</gene>
<keyword evidence="2" id="KW-0808">Transferase</keyword>
<evidence type="ECO:0000256" key="4">
    <source>
        <dbReference type="SAM" id="MobiDB-lite"/>
    </source>
</evidence>
<keyword evidence="3" id="KW-0418">Kinase</keyword>
<evidence type="ECO:0000256" key="3">
    <source>
        <dbReference type="ARBA" id="ARBA00022777"/>
    </source>
</evidence>
<reference evidence="6 7" key="1">
    <citation type="submission" date="2019-03" db="EMBL/GenBank/DDBJ databases">
        <title>Single cell metagenomics reveals metabolic interactions within the superorganism composed of flagellate Streblomastix strix and complex community of Bacteroidetes bacteria on its surface.</title>
        <authorList>
            <person name="Treitli S.C."/>
            <person name="Kolisko M."/>
            <person name="Husnik F."/>
            <person name="Keeling P."/>
            <person name="Hampl V."/>
        </authorList>
    </citation>
    <scope>NUCLEOTIDE SEQUENCE [LARGE SCALE GENOMIC DNA]</scope>
    <source>
        <strain evidence="6">ST1C</strain>
    </source>
</reference>
<feature type="region of interest" description="Disordered" evidence="4">
    <location>
        <begin position="152"/>
        <end position="187"/>
    </location>
</feature>
<evidence type="ECO:0000313" key="7">
    <source>
        <dbReference type="Proteomes" id="UP000324800"/>
    </source>
</evidence>
<dbReference type="Proteomes" id="UP000324800">
    <property type="component" value="Unassembled WGS sequence"/>
</dbReference>
<evidence type="ECO:0000256" key="2">
    <source>
        <dbReference type="ARBA" id="ARBA00022679"/>
    </source>
</evidence>